<dbReference type="Proteomes" id="UP000572984">
    <property type="component" value="Unassembled WGS sequence"/>
</dbReference>
<keyword evidence="4" id="KW-0677">Repeat</keyword>
<dbReference type="AlphaFoldDB" id="A0A838BN40"/>
<dbReference type="SUPFAM" id="SSF51120">
    <property type="entry name" value="beta-Roll"/>
    <property type="match status" value="1"/>
</dbReference>
<dbReference type="RefSeq" id="WP_181054267.1">
    <property type="nucleotide sequence ID" value="NZ_JACDXJ010000001.1"/>
</dbReference>
<evidence type="ECO:0000313" key="8">
    <source>
        <dbReference type="Proteomes" id="UP000572984"/>
    </source>
</evidence>
<dbReference type="GO" id="GO:0005615">
    <property type="term" value="C:extracellular space"/>
    <property type="evidence" value="ECO:0007669"/>
    <property type="project" value="InterPro"/>
</dbReference>
<dbReference type="InterPro" id="IPR011049">
    <property type="entry name" value="Serralysin-like_metalloprot_C"/>
</dbReference>
<evidence type="ECO:0000256" key="3">
    <source>
        <dbReference type="ARBA" id="ARBA00022525"/>
    </source>
</evidence>
<feature type="region of interest" description="Disordered" evidence="5">
    <location>
        <begin position="1"/>
        <end position="20"/>
    </location>
</feature>
<feature type="compositionally biased region" description="Pro residues" evidence="5">
    <location>
        <begin position="1"/>
        <end position="13"/>
    </location>
</feature>
<organism evidence="7 8">
    <name type="scientific">Microvirga mediterraneensis</name>
    <dbReference type="NCBI Taxonomy" id="2754695"/>
    <lineage>
        <taxon>Bacteria</taxon>
        <taxon>Pseudomonadati</taxon>
        <taxon>Pseudomonadota</taxon>
        <taxon>Alphaproteobacteria</taxon>
        <taxon>Hyphomicrobiales</taxon>
        <taxon>Methylobacteriaceae</taxon>
        <taxon>Microvirga</taxon>
    </lineage>
</organism>
<keyword evidence="3" id="KW-0964">Secreted</keyword>
<dbReference type="Pfam" id="PF00353">
    <property type="entry name" value="HemolysinCabind"/>
    <property type="match status" value="1"/>
</dbReference>
<name>A0A838BN40_9HYPH</name>
<evidence type="ECO:0000256" key="2">
    <source>
        <dbReference type="ARBA" id="ARBA00004613"/>
    </source>
</evidence>
<dbReference type="PRINTS" id="PR00313">
    <property type="entry name" value="CABNDNGRPT"/>
</dbReference>
<feature type="domain" description="Peptidase M10 serralysin C-terminal" evidence="6">
    <location>
        <begin position="36"/>
        <end position="101"/>
    </location>
</feature>
<proteinExistence type="predicted"/>
<dbReference type="EMBL" id="JACDXJ010000001">
    <property type="protein sequence ID" value="MBA1155876.1"/>
    <property type="molecule type" value="Genomic_DNA"/>
</dbReference>
<comment type="caution">
    <text evidence="7">The sequence shown here is derived from an EMBL/GenBank/DDBJ whole genome shotgun (WGS) entry which is preliminary data.</text>
</comment>
<gene>
    <name evidence="7" type="ORF">H0S73_07005</name>
</gene>
<evidence type="ECO:0000256" key="4">
    <source>
        <dbReference type="ARBA" id="ARBA00022737"/>
    </source>
</evidence>
<evidence type="ECO:0000259" key="6">
    <source>
        <dbReference type="Pfam" id="PF08548"/>
    </source>
</evidence>
<sequence>MDKPQPPTQPQPPLEAVIRGDDGPNVLVGNALDNEIFGLGGNDTISGLAGNDEIHGGTGRDVLTGNEGQDTFFFDTRPNRSTNWDKITDFRRQDDTIALDDRYFKKLGSSVSNGELRLGTDARDSNDYLIYNRKTGNLYYDADANGSGTKVLIAQFTNKPLLKAADFDIF</sequence>
<accession>A0A838BN40</accession>
<dbReference type="Pfam" id="PF08548">
    <property type="entry name" value="Peptidase_M10_C"/>
    <property type="match status" value="1"/>
</dbReference>
<dbReference type="InterPro" id="IPR013858">
    <property type="entry name" value="Peptidase_M10B_C"/>
</dbReference>
<evidence type="ECO:0000313" key="7">
    <source>
        <dbReference type="EMBL" id="MBA1155876.1"/>
    </source>
</evidence>
<comment type="subcellular location">
    <subcellularLocation>
        <location evidence="2">Secreted</location>
    </subcellularLocation>
</comment>
<dbReference type="GO" id="GO:0005509">
    <property type="term" value="F:calcium ion binding"/>
    <property type="evidence" value="ECO:0007669"/>
    <property type="project" value="InterPro"/>
</dbReference>
<evidence type="ECO:0000256" key="1">
    <source>
        <dbReference type="ARBA" id="ARBA00001913"/>
    </source>
</evidence>
<keyword evidence="8" id="KW-1185">Reference proteome</keyword>
<comment type="cofactor">
    <cofactor evidence="1">
        <name>Ca(2+)</name>
        <dbReference type="ChEBI" id="CHEBI:29108"/>
    </cofactor>
</comment>
<dbReference type="InterPro" id="IPR001343">
    <property type="entry name" value="Hemolysn_Ca-bd"/>
</dbReference>
<dbReference type="InterPro" id="IPR018511">
    <property type="entry name" value="Hemolysin-typ_Ca-bd_CS"/>
</dbReference>
<protein>
    <submittedName>
        <fullName evidence="7">Calcium-binding protein</fullName>
    </submittedName>
</protein>
<dbReference type="PROSITE" id="PS00330">
    <property type="entry name" value="HEMOLYSIN_CALCIUM"/>
    <property type="match status" value="1"/>
</dbReference>
<dbReference type="Gene3D" id="2.150.10.10">
    <property type="entry name" value="Serralysin-like metalloprotease, C-terminal"/>
    <property type="match status" value="1"/>
</dbReference>
<reference evidence="7 8" key="1">
    <citation type="submission" date="2020-07" db="EMBL/GenBank/DDBJ databases">
        <title>Draft genome and description of Microvirga mediterraneensis Marseille-Q2068 sp. nov.</title>
        <authorList>
            <person name="Boxberger M."/>
        </authorList>
    </citation>
    <scope>NUCLEOTIDE SEQUENCE [LARGE SCALE GENOMIC DNA]</scope>
    <source>
        <strain evidence="7 8">Marseille-Q2068</strain>
    </source>
</reference>
<evidence type="ECO:0000256" key="5">
    <source>
        <dbReference type="SAM" id="MobiDB-lite"/>
    </source>
</evidence>